<organism evidence="2 3">
    <name type="scientific">Piptocephalis cylindrospora</name>
    <dbReference type="NCBI Taxonomy" id="1907219"/>
    <lineage>
        <taxon>Eukaryota</taxon>
        <taxon>Fungi</taxon>
        <taxon>Fungi incertae sedis</taxon>
        <taxon>Zoopagomycota</taxon>
        <taxon>Zoopagomycotina</taxon>
        <taxon>Zoopagomycetes</taxon>
        <taxon>Zoopagales</taxon>
        <taxon>Piptocephalidaceae</taxon>
        <taxon>Piptocephalis</taxon>
    </lineage>
</organism>
<protein>
    <recommendedName>
        <fullName evidence="4">DUF962 domain protein</fullName>
    </recommendedName>
</protein>
<feature type="transmembrane region" description="Helical" evidence="1">
    <location>
        <begin position="28"/>
        <end position="51"/>
    </location>
</feature>
<evidence type="ECO:0000313" key="3">
    <source>
        <dbReference type="Proteomes" id="UP000267251"/>
    </source>
</evidence>
<evidence type="ECO:0008006" key="4">
    <source>
        <dbReference type="Google" id="ProtNLM"/>
    </source>
</evidence>
<gene>
    <name evidence="2" type="ORF">BJ684DRAFT_19787</name>
</gene>
<reference evidence="3" key="1">
    <citation type="journal article" date="2018" name="Nat. Microbiol.">
        <title>Leveraging single-cell genomics to expand the fungal tree of life.</title>
        <authorList>
            <person name="Ahrendt S.R."/>
            <person name="Quandt C.A."/>
            <person name="Ciobanu D."/>
            <person name="Clum A."/>
            <person name="Salamov A."/>
            <person name="Andreopoulos B."/>
            <person name="Cheng J.F."/>
            <person name="Woyke T."/>
            <person name="Pelin A."/>
            <person name="Henrissat B."/>
            <person name="Reynolds N.K."/>
            <person name="Benny G.L."/>
            <person name="Smith M.E."/>
            <person name="James T.Y."/>
            <person name="Grigoriev I.V."/>
        </authorList>
    </citation>
    <scope>NUCLEOTIDE SEQUENCE [LARGE SCALE GENOMIC DNA]</scope>
</reference>
<dbReference type="AlphaFoldDB" id="A0A4P9Y7A1"/>
<evidence type="ECO:0000313" key="2">
    <source>
        <dbReference type="EMBL" id="RKP13750.1"/>
    </source>
</evidence>
<keyword evidence="1" id="KW-1133">Transmembrane helix</keyword>
<evidence type="ECO:0000256" key="1">
    <source>
        <dbReference type="SAM" id="Phobius"/>
    </source>
</evidence>
<feature type="transmembrane region" description="Helical" evidence="1">
    <location>
        <begin position="99"/>
        <end position="116"/>
    </location>
</feature>
<proteinExistence type="predicted"/>
<dbReference type="Proteomes" id="UP000267251">
    <property type="component" value="Unassembled WGS sequence"/>
</dbReference>
<name>A0A4P9Y7A1_9FUNG</name>
<feature type="transmembrane region" description="Helical" evidence="1">
    <location>
        <begin position="128"/>
        <end position="148"/>
    </location>
</feature>
<dbReference type="EMBL" id="KZ987950">
    <property type="protein sequence ID" value="RKP13750.1"/>
    <property type="molecule type" value="Genomic_DNA"/>
</dbReference>
<keyword evidence="1" id="KW-0472">Membrane</keyword>
<keyword evidence="1" id="KW-0812">Transmembrane</keyword>
<accession>A0A4P9Y7A1</accession>
<sequence>MSFKSTGFLEDQLVHFRVHRASRRQTRLTHILAVPMAMGSTFSVLSILSGTNYAGLGLVSGLSLLYLPLDPFIGAATSGALLATHAIATSWIATTTSPLTTALTMYGVAWSLLLWGQRTFESRRTSTFGNTFFNLLLAPFLTVSEFFWPCGYRRDLRRRVDIRSAPIITRMRREDAYEDMLKASPKLCLATPAGIASPTLKP</sequence>
<dbReference type="OrthoDB" id="10418368at2759"/>
<keyword evidence="3" id="KW-1185">Reference proteome</keyword>